<proteinExistence type="predicted"/>
<organism evidence="1 2">
    <name type="scientific">Kitasatospora terrestris</name>
    <dbReference type="NCBI Taxonomy" id="258051"/>
    <lineage>
        <taxon>Bacteria</taxon>
        <taxon>Bacillati</taxon>
        <taxon>Actinomycetota</taxon>
        <taxon>Actinomycetes</taxon>
        <taxon>Kitasatosporales</taxon>
        <taxon>Streptomycetaceae</taxon>
        <taxon>Kitasatospora</taxon>
    </lineage>
</organism>
<protein>
    <submittedName>
        <fullName evidence="1">Uncharacterized protein</fullName>
    </submittedName>
</protein>
<accession>A0ABP9DAX0</accession>
<dbReference type="InterPro" id="IPR045756">
    <property type="entry name" value="DUF6183"/>
</dbReference>
<dbReference type="Pfam" id="PF19681">
    <property type="entry name" value="DUF6183"/>
    <property type="match status" value="1"/>
</dbReference>
<sequence length="364" mass="38248">MTDEIAEIAAGLPELKDVRELCGMLSRRVERGDLGFVGDLGVELAGMRRDPAAWQDRTVLDHVLRLLATTAGAESVAQVLRVVSRAVPGGPAPARHVAAMLAADQRPEDLAQAFTDAVPQELRACLLHELLLRGAAVTAWADSVPLPEHPLSVLPLTRLEIERRAVRPRGFANGSGVAAYGAWKLRPPNEAFAGPAVLDVTSEKVATAIGSAVAAWPEESNGQLEARVFAFADPLDPVLVPAALPTLGLACLAGAAESSGLVWNFRTPEEAWQVLFAAAYNGGAYGPGLGGAYGRLAAWQSAAALVGAAPDTGAERVEELARRCTWYGFAAGTDWFDQVAWDLGVAVLGPDGRRLAVLAATDTD</sequence>
<evidence type="ECO:0000313" key="2">
    <source>
        <dbReference type="Proteomes" id="UP001501752"/>
    </source>
</evidence>
<dbReference type="RefSeq" id="WP_345695562.1">
    <property type="nucleotide sequence ID" value="NZ_BAABIS010000001.1"/>
</dbReference>
<name>A0ABP9DAX0_9ACTN</name>
<comment type="caution">
    <text evidence="1">The sequence shown here is derived from an EMBL/GenBank/DDBJ whole genome shotgun (WGS) entry which is preliminary data.</text>
</comment>
<dbReference type="Proteomes" id="UP001501752">
    <property type="component" value="Unassembled WGS sequence"/>
</dbReference>
<gene>
    <name evidence="1" type="ORF">GCM10023235_10340</name>
</gene>
<keyword evidence="2" id="KW-1185">Reference proteome</keyword>
<evidence type="ECO:0000313" key="1">
    <source>
        <dbReference type="EMBL" id="GAA4837279.1"/>
    </source>
</evidence>
<reference evidence="2" key="1">
    <citation type="journal article" date="2019" name="Int. J. Syst. Evol. Microbiol.">
        <title>The Global Catalogue of Microorganisms (GCM) 10K type strain sequencing project: providing services to taxonomists for standard genome sequencing and annotation.</title>
        <authorList>
            <consortium name="The Broad Institute Genomics Platform"/>
            <consortium name="The Broad Institute Genome Sequencing Center for Infectious Disease"/>
            <person name="Wu L."/>
            <person name="Ma J."/>
        </authorList>
    </citation>
    <scope>NUCLEOTIDE SEQUENCE [LARGE SCALE GENOMIC DNA]</scope>
    <source>
        <strain evidence="2">JCM 13006</strain>
    </source>
</reference>
<dbReference type="EMBL" id="BAABIS010000001">
    <property type="protein sequence ID" value="GAA4837279.1"/>
    <property type="molecule type" value="Genomic_DNA"/>
</dbReference>